<keyword evidence="4" id="KW-1185">Reference proteome</keyword>
<reference evidence="3" key="1">
    <citation type="journal article" date="2014" name="Int. J. Syst. Evol. Microbiol.">
        <title>Complete genome sequence of Corynebacterium casei LMG S-19264T (=DSM 44701T), isolated from a smear-ripened cheese.</title>
        <authorList>
            <consortium name="US DOE Joint Genome Institute (JGI-PGF)"/>
            <person name="Walter F."/>
            <person name="Albersmeier A."/>
            <person name="Kalinowski J."/>
            <person name="Ruckert C."/>
        </authorList>
    </citation>
    <scope>NUCLEOTIDE SEQUENCE</scope>
    <source>
        <strain evidence="3">JCM 4790</strain>
    </source>
</reference>
<dbReference type="PANTHER" id="PTHR35807">
    <property type="entry name" value="TRANSCRIPTIONAL REGULATOR REDD-RELATED"/>
    <property type="match status" value="1"/>
</dbReference>
<gene>
    <name evidence="3" type="ORF">GCM10010358_12080</name>
</gene>
<keyword evidence="1" id="KW-0902">Two-component regulatory system</keyword>
<dbReference type="InterPro" id="IPR011990">
    <property type="entry name" value="TPR-like_helical_dom_sf"/>
</dbReference>
<dbReference type="InterPro" id="IPR051677">
    <property type="entry name" value="AfsR-DnrI-RedD_regulator"/>
</dbReference>
<dbReference type="EMBL" id="BMVU01000003">
    <property type="protein sequence ID" value="GGX59295.1"/>
    <property type="molecule type" value="Genomic_DNA"/>
</dbReference>
<evidence type="ECO:0000313" key="4">
    <source>
        <dbReference type="Proteomes" id="UP000619244"/>
    </source>
</evidence>
<dbReference type="SUPFAM" id="SSF48452">
    <property type="entry name" value="TPR-like"/>
    <property type="match status" value="1"/>
</dbReference>
<reference evidence="3" key="2">
    <citation type="submission" date="2020-09" db="EMBL/GenBank/DDBJ databases">
        <authorList>
            <person name="Sun Q."/>
            <person name="Ohkuma M."/>
        </authorList>
    </citation>
    <scope>NUCLEOTIDE SEQUENCE</scope>
    <source>
        <strain evidence="3">JCM 4790</strain>
    </source>
</reference>
<dbReference type="Proteomes" id="UP000619244">
    <property type="component" value="Unassembled WGS sequence"/>
</dbReference>
<dbReference type="Gene3D" id="1.25.40.10">
    <property type="entry name" value="Tetratricopeptide repeat domain"/>
    <property type="match status" value="1"/>
</dbReference>
<feature type="domain" description="Bacterial transcriptional activator" evidence="2">
    <location>
        <begin position="107"/>
        <end position="240"/>
    </location>
</feature>
<dbReference type="Pfam" id="PF03704">
    <property type="entry name" value="BTAD"/>
    <property type="match status" value="1"/>
</dbReference>
<evidence type="ECO:0000313" key="3">
    <source>
        <dbReference type="EMBL" id="GGX59295.1"/>
    </source>
</evidence>
<dbReference type="AlphaFoldDB" id="A0A918KFN9"/>
<name>A0A918KFN9_9ACTN</name>
<dbReference type="Gene3D" id="1.10.10.10">
    <property type="entry name" value="Winged helix-like DNA-binding domain superfamily/Winged helix DNA-binding domain"/>
    <property type="match status" value="1"/>
</dbReference>
<dbReference type="InterPro" id="IPR036388">
    <property type="entry name" value="WH-like_DNA-bd_sf"/>
</dbReference>
<evidence type="ECO:0000259" key="2">
    <source>
        <dbReference type="SMART" id="SM01043"/>
    </source>
</evidence>
<protein>
    <recommendedName>
        <fullName evidence="2">Bacterial transcriptional activator domain-containing protein</fullName>
    </recommendedName>
</protein>
<dbReference type="InterPro" id="IPR005158">
    <property type="entry name" value="BTAD"/>
</dbReference>
<accession>A0A918KFN9</accession>
<organism evidence="3 4">
    <name type="scientific">Streptomyces minutiscleroticus</name>
    <dbReference type="NCBI Taxonomy" id="68238"/>
    <lineage>
        <taxon>Bacteria</taxon>
        <taxon>Bacillati</taxon>
        <taxon>Actinomycetota</taxon>
        <taxon>Actinomycetes</taxon>
        <taxon>Kitasatosporales</taxon>
        <taxon>Streptomycetaceae</taxon>
        <taxon>Streptomyces</taxon>
    </lineage>
</organism>
<evidence type="ECO:0000256" key="1">
    <source>
        <dbReference type="ARBA" id="ARBA00023012"/>
    </source>
</evidence>
<comment type="caution">
    <text evidence="3">The sequence shown here is derived from an EMBL/GenBank/DDBJ whole genome shotgun (WGS) entry which is preliminary data.</text>
</comment>
<dbReference type="GO" id="GO:0000160">
    <property type="term" value="P:phosphorelay signal transduction system"/>
    <property type="evidence" value="ECO:0007669"/>
    <property type="project" value="UniProtKB-KW"/>
</dbReference>
<dbReference type="SMART" id="SM01043">
    <property type="entry name" value="BTAD"/>
    <property type="match status" value="1"/>
</dbReference>
<sequence>MAVTTLHRDDPSRPWAEMSLLGHFTVRFPDGNAYLAPVTQKLLVLLAIHPQGLPRSSAAALLWPHLPDRRSAASLRSALWRLSRTDGSHHVVTCDNDRLQLDQRVRVDLHAAHRIVRDLGSDRLAASWPTVPVQLCQDLLPTWSENWLIVEREHFRQKRLHTLEACSRRLREAGEMSAAMEFAMAALEADPLRESAHRCVSEIHLAEGNVADALRFYETYRRQLREELGLAPSNDYRGLLAPYLRRPLDSAQRSRHSA</sequence>
<dbReference type="RefSeq" id="WP_190189116.1">
    <property type="nucleotide sequence ID" value="NZ_BMVU01000003.1"/>
</dbReference>
<proteinExistence type="predicted"/>